<dbReference type="InterPro" id="IPR036683">
    <property type="entry name" value="CO_DH_flav_C_dom_sf"/>
</dbReference>
<evidence type="ECO:0000256" key="1">
    <source>
        <dbReference type="ARBA" id="ARBA00022630"/>
    </source>
</evidence>
<dbReference type="InterPro" id="IPR016167">
    <property type="entry name" value="FAD-bd_PCMH_sub1"/>
</dbReference>
<evidence type="ECO:0000256" key="3">
    <source>
        <dbReference type="ARBA" id="ARBA00023002"/>
    </source>
</evidence>
<dbReference type="InterPro" id="IPR016166">
    <property type="entry name" value="FAD-bd_PCMH"/>
</dbReference>
<dbReference type="EMBL" id="VBAO01000194">
    <property type="protein sequence ID" value="TMI80860.1"/>
    <property type="molecule type" value="Genomic_DNA"/>
</dbReference>
<evidence type="ECO:0000313" key="5">
    <source>
        <dbReference type="EMBL" id="TMI80860.1"/>
    </source>
</evidence>
<dbReference type="SMART" id="SM01092">
    <property type="entry name" value="CO_deh_flav_C"/>
    <property type="match status" value="1"/>
</dbReference>
<dbReference type="Gene3D" id="3.30.465.10">
    <property type="match status" value="1"/>
</dbReference>
<dbReference type="Gene3D" id="3.30.390.50">
    <property type="entry name" value="CO dehydrogenase flavoprotein, C-terminal domain"/>
    <property type="match status" value="1"/>
</dbReference>
<dbReference type="InterPro" id="IPR005107">
    <property type="entry name" value="CO_DH_flav_C"/>
</dbReference>
<dbReference type="Proteomes" id="UP000320048">
    <property type="component" value="Unassembled WGS sequence"/>
</dbReference>
<keyword evidence="2" id="KW-0274">FAD</keyword>
<evidence type="ECO:0000256" key="2">
    <source>
        <dbReference type="ARBA" id="ARBA00022827"/>
    </source>
</evidence>
<dbReference type="PANTHER" id="PTHR42659">
    <property type="entry name" value="XANTHINE DEHYDROGENASE SUBUNIT C-RELATED"/>
    <property type="match status" value="1"/>
</dbReference>
<name>A0A537JBJ2_9BACT</name>
<dbReference type="PANTHER" id="PTHR42659:SF2">
    <property type="entry name" value="XANTHINE DEHYDROGENASE SUBUNIT C-RELATED"/>
    <property type="match status" value="1"/>
</dbReference>
<dbReference type="InterPro" id="IPR002346">
    <property type="entry name" value="Mopterin_DH_FAD-bd"/>
</dbReference>
<gene>
    <name evidence="5" type="ORF">E6H04_07840</name>
</gene>
<dbReference type="InterPro" id="IPR036318">
    <property type="entry name" value="FAD-bd_PCMH-like_sf"/>
</dbReference>
<dbReference type="Gene3D" id="3.30.43.10">
    <property type="entry name" value="Uridine Diphospho-n-acetylenolpyruvylglucosamine Reductase, domain 2"/>
    <property type="match status" value="1"/>
</dbReference>
<reference evidence="5 6" key="1">
    <citation type="journal article" date="2019" name="Nat. Microbiol.">
        <title>Mediterranean grassland soil C-N compound turnover is dependent on rainfall and depth, and is mediated by genomically divergent microorganisms.</title>
        <authorList>
            <person name="Diamond S."/>
            <person name="Andeer P.F."/>
            <person name="Li Z."/>
            <person name="Crits-Christoph A."/>
            <person name="Burstein D."/>
            <person name="Anantharaman K."/>
            <person name="Lane K.R."/>
            <person name="Thomas B.C."/>
            <person name="Pan C."/>
            <person name="Northen T.R."/>
            <person name="Banfield J.F."/>
        </authorList>
    </citation>
    <scope>NUCLEOTIDE SEQUENCE [LARGE SCALE GENOMIC DNA]</scope>
    <source>
        <strain evidence="5">NP_7</strain>
    </source>
</reference>
<comment type="caution">
    <text evidence="5">The sequence shown here is derived from an EMBL/GenBank/DDBJ whole genome shotgun (WGS) entry which is preliminary data.</text>
</comment>
<dbReference type="Pfam" id="PF03450">
    <property type="entry name" value="CO_deh_flav_C"/>
    <property type="match status" value="1"/>
</dbReference>
<dbReference type="InterPro" id="IPR051312">
    <property type="entry name" value="Diverse_Substr_Oxidored"/>
</dbReference>
<dbReference type="SUPFAM" id="SSF55447">
    <property type="entry name" value="CO dehydrogenase flavoprotein C-terminal domain-like"/>
    <property type="match status" value="1"/>
</dbReference>
<organism evidence="5 6">
    <name type="scientific">Candidatus Segetimicrobium genomatis</name>
    <dbReference type="NCBI Taxonomy" id="2569760"/>
    <lineage>
        <taxon>Bacteria</taxon>
        <taxon>Bacillati</taxon>
        <taxon>Candidatus Sysuimicrobiota</taxon>
        <taxon>Candidatus Sysuimicrobiia</taxon>
        <taxon>Candidatus Sysuimicrobiales</taxon>
        <taxon>Candidatus Segetimicrobiaceae</taxon>
        <taxon>Candidatus Segetimicrobium</taxon>
    </lineage>
</organism>
<dbReference type="AlphaFoldDB" id="A0A537JBJ2"/>
<dbReference type="SUPFAM" id="SSF56176">
    <property type="entry name" value="FAD-binding/transporter-associated domain-like"/>
    <property type="match status" value="1"/>
</dbReference>
<dbReference type="GO" id="GO:0071949">
    <property type="term" value="F:FAD binding"/>
    <property type="evidence" value="ECO:0007669"/>
    <property type="project" value="InterPro"/>
</dbReference>
<dbReference type="InterPro" id="IPR016169">
    <property type="entry name" value="FAD-bd_PCMH_sub2"/>
</dbReference>
<evidence type="ECO:0000259" key="4">
    <source>
        <dbReference type="PROSITE" id="PS51387"/>
    </source>
</evidence>
<protein>
    <submittedName>
        <fullName evidence="5">Xanthine dehydrogenase family protein subunit M</fullName>
    </submittedName>
</protein>
<proteinExistence type="predicted"/>
<sequence length="290" mass="31009">MKPAPFQYLCPRSVDEAVDQLARHGDDAKVLAGGQSLVPLMNMRLARPRVIIDINRIDALGYLHDDHGVLHVGALTRQRAAERSPLVAARCPLLRDALRLVGHVQIRTRGTIGGSLAHADPAAELTAIFAALDGEITARSARGTRVIAAPDLFVSYLTTSLDPRELLVEVRIPALPPDAGWSWMEIARRHGDFALAGVGVVLAGRRGVIAEARIGLVGVGPTPVRAARAERMLNGQAPSEALWAEAADAVRAAVTPDGDIHASAEYRKHVSGVLAQRALREAYSRARMAA</sequence>
<evidence type="ECO:0000313" key="6">
    <source>
        <dbReference type="Proteomes" id="UP000320048"/>
    </source>
</evidence>
<keyword evidence="3" id="KW-0560">Oxidoreductase</keyword>
<dbReference type="Pfam" id="PF00941">
    <property type="entry name" value="FAD_binding_5"/>
    <property type="match status" value="1"/>
</dbReference>
<accession>A0A537JBJ2</accession>
<keyword evidence="1" id="KW-0285">Flavoprotein</keyword>
<feature type="domain" description="FAD-binding PCMH-type" evidence="4">
    <location>
        <begin position="1"/>
        <end position="177"/>
    </location>
</feature>
<dbReference type="GO" id="GO:0016491">
    <property type="term" value="F:oxidoreductase activity"/>
    <property type="evidence" value="ECO:0007669"/>
    <property type="project" value="UniProtKB-KW"/>
</dbReference>
<dbReference type="PROSITE" id="PS51387">
    <property type="entry name" value="FAD_PCMH"/>
    <property type="match status" value="1"/>
</dbReference>